<comment type="caution">
    <text evidence="2">The sequence shown here is derived from an EMBL/GenBank/DDBJ whole genome shotgun (WGS) entry which is preliminary data.</text>
</comment>
<feature type="region of interest" description="Disordered" evidence="1">
    <location>
        <begin position="1"/>
        <end position="67"/>
    </location>
</feature>
<dbReference type="OrthoDB" id="3215163at2759"/>
<dbReference type="Proteomes" id="UP000559027">
    <property type="component" value="Unassembled WGS sequence"/>
</dbReference>
<sequence>MAEDARKRRKLNPLPDGFLPSKKPPQRLHAPKFQSAFDTPGSSSSSSKNATKPPSLPPLQNNPVVVQETKRVISHMRRQPIPTPPVLSDVQPTKTTVLMKRHEPPTVLARPTTSVKPMSASSYFLKEPPAPPAPQTKPLKKRAPPIPELLLVPDTKDMKPLSTTHFASLTDISLDDDDDDSVGLSSLLLRLQEHKAGIQPSESRSDILISPQKNKHIRGGLASRAAQLYKRSHTSLYLWRTSLESQPLQQTSSDLTFRINKLIHTISTGSHKPCISITLCRILTPVRPFSSRKQRVYILLKLPHASKSSSFSLCNPQNLQEGVTIRIWRPWHEITLVQHPPGATVEMPNASLPLPSSNDSGSIPFDENTHNTVLLCSRFSIIKDLT</sequence>
<feature type="compositionally biased region" description="Polar residues" evidence="1">
    <location>
        <begin position="48"/>
        <end position="64"/>
    </location>
</feature>
<evidence type="ECO:0000256" key="1">
    <source>
        <dbReference type="SAM" id="MobiDB-lite"/>
    </source>
</evidence>
<dbReference type="AlphaFoldDB" id="A0A8H5D5B3"/>
<evidence type="ECO:0000313" key="2">
    <source>
        <dbReference type="EMBL" id="KAF5353478.1"/>
    </source>
</evidence>
<organism evidence="2 3">
    <name type="scientific">Leucocoprinus leucothites</name>
    <dbReference type="NCBI Taxonomy" id="201217"/>
    <lineage>
        <taxon>Eukaryota</taxon>
        <taxon>Fungi</taxon>
        <taxon>Dikarya</taxon>
        <taxon>Basidiomycota</taxon>
        <taxon>Agaricomycotina</taxon>
        <taxon>Agaricomycetes</taxon>
        <taxon>Agaricomycetidae</taxon>
        <taxon>Agaricales</taxon>
        <taxon>Agaricineae</taxon>
        <taxon>Agaricaceae</taxon>
        <taxon>Leucocoprinus</taxon>
    </lineage>
</organism>
<dbReference type="EMBL" id="JAACJO010000010">
    <property type="protein sequence ID" value="KAF5353478.1"/>
    <property type="molecule type" value="Genomic_DNA"/>
</dbReference>
<gene>
    <name evidence="2" type="ORF">D9756_008107</name>
</gene>
<evidence type="ECO:0000313" key="3">
    <source>
        <dbReference type="Proteomes" id="UP000559027"/>
    </source>
</evidence>
<reference evidence="2 3" key="1">
    <citation type="journal article" date="2020" name="ISME J.">
        <title>Uncovering the hidden diversity of litter-decomposition mechanisms in mushroom-forming fungi.</title>
        <authorList>
            <person name="Floudas D."/>
            <person name="Bentzer J."/>
            <person name="Ahren D."/>
            <person name="Johansson T."/>
            <person name="Persson P."/>
            <person name="Tunlid A."/>
        </authorList>
    </citation>
    <scope>NUCLEOTIDE SEQUENCE [LARGE SCALE GENOMIC DNA]</scope>
    <source>
        <strain evidence="2 3">CBS 146.42</strain>
    </source>
</reference>
<name>A0A8H5D5B3_9AGAR</name>
<protein>
    <submittedName>
        <fullName evidence="2">Uncharacterized protein</fullName>
    </submittedName>
</protein>
<proteinExistence type="predicted"/>
<keyword evidence="3" id="KW-1185">Reference proteome</keyword>
<accession>A0A8H5D5B3</accession>